<keyword evidence="4 7" id="KW-0520">NAD</keyword>
<evidence type="ECO:0000256" key="8">
    <source>
        <dbReference type="SAM" id="MobiDB-lite"/>
    </source>
</evidence>
<dbReference type="InterPro" id="IPR058236">
    <property type="entry name" value="Rex_actinobacterial-type"/>
</dbReference>
<evidence type="ECO:0000313" key="11">
    <source>
        <dbReference type="Proteomes" id="UP000198546"/>
    </source>
</evidence>
<dbReference type="AlphaFoldDB" id="A0A1G6RKN2"/>
<organism evidence="10 11">
    <name type="scientific">Auraticoccus monumenti</name>
    <dbReference type="NCBI Taxonomy" id="675864"/>
    <lineage>
        <taxon>Bacteria</taxon>
        <taxon>Bacillati</taxon>
        <taxon>Actinomycetota</taxon>
        <taxon>Actinomycetes</taxon>
        <taxon>Propionibacteriales</taxon>
        <taxon>Propionibacteriaceae</taxon>
        <taxon>Auraticoccus</taxon>
    </lineage>
</organism>
<dbReference type="HAMAP" id="MF_01131">
    <property type="entry name" value="Rex"/>
    <property type="match status" value="1"/>
</dbReference>
<proteinExistence type="inferred from homology"/>
<dbReference type="NCBIfam" id="NF003993">
    <property type="entry name" value="PRK05472.2-2"/>
    <property type="match status" value="1"/>
</dbReference>
<dbReference type="InterPro" id="IPR009718">
    <property type="entry name" value="Rex_DNA-bd_C_dom"/>
</dbReference>
<gene>
    <name evidence="7" type="primary">rex</name>
    <name evidence="10" type="ORF">SAMN04489747_0047</name>
</gene>
<dbReference type="Pfam" id="PF06971">
    <property type="entry name" value="Put_DNA-bind_N"/>
    <property type="match status" value="1"/>
</dbReference>
<dbReference type="Gene3D" id="1.10.10.10">
    <property type="entry name" value="Winged helix-like DNA-binding domain superfamily/Winged helix DNA-binding domain"/>
    <property type="match status" value="1"/>
</dbReference>
<evidence type="ECO:0000256" key="7">
    <source>
        <dbReference type="HAMAP-Rule" id="MF_01131"/>
    </source>
</evidence>
<dbReference type="Pfam" id="PF02629">
    <property type="entry name" value="CoA_binding"/>
    <property type="match status" value="1"/>
</dbReference>
<dbReference type="Gene3D" id="3.40.50.720">
    <property type="entry name" value="NAD(P)-binding Rossmann-like Domain"/>
    <property type="match status" value="1"/>
</dbReference>
<evidence type="ECO:0000256" key="3">
    <source>
        <dbReference type="ARBA" id="ARBA00023015"/>
    </source>
</evidence>
<evidence type="ECO:0000256" key="5">
    <source>
        <dbReference type="ARBA" id="ARBA00023125"/>
    </source>
</evidence>
<dbReference type="PANTHER" id="PTHR35786:SF1">
    <property type="entry name" value="REDOX-SENSING TRANSCRIPTIONAL REPRESSOR REX 1"/>
    <property type="match status" value="1"/>
</dbReference>
<keyword evidence="2 7" id="KW-0678">Repressor</keyword>
<dbReference type="Proteomes" id="UP000198546">
    <property type="component" value="Chromosome i"/>
</dbReference>
<dbReference type="SUPFAM" id="SSF51735">
    <property type="entry name" value="NAD(P)-binding Rossmann-fold domains"/>
    <property type="match status" value="1"/>
</dbReference>
<name>A0A1G6RKN2_9ACTN</name>
<evidence type="ECO:0000256" key="2">
    <source>
        <dbReference type="ARBA" id="ARBA00022491"/>
    </source>
</evidence>
<keyword evidence="6 7" id="KW-0804">Transcription</keyword>
<dbReference type="NCBIfam" id="NF003995">
    <property type="entry name" value="PRK05472.2-4"/>
    <property type="match status" value="1"/>
</dbReference>
<dbReference type="NCBIfam" id="NF003992">
    <property type="entry name" value="PRK05472.2-1"/>
    <property type="match status" value="1"/>
</dbReference>
<sequence>MAGVQHSDATAPTSRAHRTIPDATIARLPLYLRALSGFAEHGLATVSSGELADASGVNPAQLRKDLSHLGSYGTRGVGYDVAILRTKIGAQIGSTLQWSVVIVGMGNLGTALASYSGYAGRGFRVAALVDASDVLIGQRVRLEGNDPEELTITGDAGLAEAVREAQPVVGIITTPAEPAQSVCDRLVAAGVTSILNFAPTVLQVPEGVVVRTVDLGQELQILAYHQQHAVRPEGTADPSAGVDLGGTDGSPQQPGDPVHDGHHHSDVPTDDSVASSIEAPPGRREEVLQ</sequence>
<dbReference type="InterPro" id="IPR036388">
    <property type="entry name" value="WH-like_DNA-bd_sf"/>
</dbReference>
<keyword evidence="5 7" id="KW-0238">DNA-binding</keyword>
<protein>
    <recommendedName>
        <fullName evidence="7">Redox-sensing transcriptional repressor Rex</fullName>
    </recommendedName>
</protein>
<keyword evidence="1 7" id="KW-0963">Cytoplasm</keyword>
<evidence type="ECO:0000313" key="10">
    <source>
        <dbReference type="EMBL" id="SDD04953.1"/>
    </source>
</evidence>
<dbReference type="NCBIfam" id="NF003996">
    <property type="entry name" value="PRK05472.2-5"/>
    <property type="match status" value="1"/>
</dbReference>
<feature type="domain" description="CoA-binding" evidence="9">
    <location>
        <begin position="93"/>
        <end position="201"/>
    </location>
</feature>
<dbReference type="InterPro" id="IPR036390">
    <property type="entry name" value="WH_DNA-bd_sf"/>
</dbReference>
<dbReference type="InterPro" id="IPR003781">
    <property type="entry name" value="CoA-bd"/>
</dbReference>
<comment type="subcellular location">
    <subcellularLocation>
        <location evidence="7">Cytoplasm</location>
    </subcellularLocation>
</comment>
<feature type="region of interest" description="Disordered" evidence="8">
    <location>
        <begin position="230"/>
        <end position="289"/>
    </location>
</feature>
<feature type="binding site" evidence="7">
    <location>
        <begin position="104"/>
        <end position="109"/>
    </location>
    <ligand>
        <name>NAD(+)</name>
        <dbReference type="ChEBI" id="CHEBI:57540"/>
    </ligand>
</feature>
<evidence type="ECO:0000259" key="9">
    <source>
        <dbReference type="SMART" id="SM00881"/>
    </source>
</evidence>
<dbReference type="SMART" id="SM00881">
    <property type="entry name" value="CoA_binding"/>
    <property type="match status" value="1"/>
</dbReference>
<evidence type="ECO:0000256" key="6">
    <source>
        <dbReference type="ARBA" id="ARBA00023163"/>
    </source>
</evidence>
<reference evidence="10 11" key="1">
    <citation type="submission" date="2016-10" db="EMBL/GenBank/DDBJ databases">
        <authorList>
            <person name="de Groot N.N."/>
        </authorList>
    </citation>
    <scope>NUCLEOTIDE SEQUENCE [LARGE SCALE GENOMIC DNA]</scope>
    <source>
        <strain evidence="10 11">MON 2.2</strain>
    </source>
</reference>
<dbReference type="GO" id="GO:0003700">
    <property type="term" value="F:DNA-binding transcription factor activity"/>
    <property type="evidence" value="ECO:0007669"/>
    <property type="project" value="UniProtKB-UniRule"/>
</dbReference>
<dbReference type="PANTHER" id="PTHR35786">
    <property type="entry name" value="REDOX-SENSING TRANSCRIPTIONAL REPRESSOR REX"/>
    <property type="match status" value="1"/>
</dbReference>
<feature type="compositionally biased region" description="Basic and acidic residues" evidence="8">
    <location>
        <begin position="257"/>
        <end position="267"/>
    </location>
</feature>
<feature type="DNA-binding region" description="H-T-H motif" evidence="7">
    <location>
        <begin position="30"/>
        <end position="69"/>
    </location>
</feature>
<comment type="function">
    <text evidence="7">Modulates transcription in response to changes in cellular NADH/NAD(+) redox state.</text>
</comment>
<keyword evidence="3 7" id="KW-0805">Transcription regulation</keyword>
<comment type="subunit">
    <text evidence="7">Homodimer.</text>
</comment>
<comment type="similarity">
    <text evidence="7">Belongs to the transcriptional regulatory Rex family.</text>
</comment>
<dbReference type="RefSeq" id="WP_231946427.1">
    <property type="nucleotide sequence ID" value="NZ_LT629688.1"/>
</dbReference>
<dbReference type="GO" id="GO:0005737">
    <property type="term" value="C:cytoplasm"/>
    <property type="evidence" value="ECO:0007669"/>
    <property type="project" value="UniProtKB-SubCell"/>
</dbReference>
<dbReference type="InterPro" id="IPR022876">
    <property type="entry name" value="Tscrpt_rep_Rex"/>
</dbReference>
<dbReference type="SUPFAM" id="SSF46785">
    <property type="entry name" value="Winged helix' DNA-binding domain"/>
    <property type="match status" value="1"/>
</dbReference>
<dbReference type="InterPro" id="IPR036291">
    <property type="entry name" value="NAD(P)-bd_dom_sf"/>
</dbReference>
<accession>A0A1G6RKN2</accession>
<evidence type="ECO:0000256" key="4">
    <source>
        <dbReference type="ARBA" id="ARBA00023027"/>
    </source>
</evidence>
<evidence type="ECO:0000256" key="1">
    <source>
        <dbReference type="ARBA" id="ARBA00022490"/>
    </source>
</evidence>
<keyword evidence="11" id="KW-1185">Reference proteome</keyword>
<dbReference type="NCBIfam" id="NF003994">
    <property type="entry name" value="PRK05472.2-3"/>
    <property type="match status" value="1"/>
</dbReference>
<dbReference type="GO" id="GO:0051775">
    <property type="term" value="P:response to redox state"/>
    <property type="evidence" value="ECO:0007669"/>
    <property type="project" value="InterPro"/>
</dbReference>
<dbReference type="STRING" id="675864.SAMN04489747_0047"/>
<dbReference type="EMBL" id="LT629688">
    <property type="protein sequence ID" value="SDD04953.1"/>
    <property type="molecule type" value="Genomic_DNA"/>
</dbReference>
<dbReference type="GO" id="GO:0003677">
    <property type="term" value="F:DNA binding"/>
    <property type="evidence" value="ECO:0007669"/>
    <property type="project" value="UniProtKB-UniRule"/>
</dbReference>
<dbReference type="GO" id="GO:0045892">
    <property type="term" value="P:negative regulation of DNA-templated transcription"/>
    <property type="evidence" value="ECO:0007669"/>
    <property type="project" value="InterPro"/>
</dbReference>